<dbReference type="EMBL" id="JBHULV010000015">
    <property type="protein sequence ID" value="MFD2731098.1"/>
    <property type="molecule type" value="Genomic_DNA"/>
</dbReference>
<name>A0ABW5TQ31_9SPHI</name>
<dbReference type="Pfam" id="PF18998">
    <property type="entry name" value="Flg_new_2"/>
    <property type="match status" value="2"/>
</dbReference>
<keyword evidence="7" id="KW-1185">Reference proteome</keyword>
<reference evidence="7" key="1">
    <citation type="journal article" date="2019" name="Int. J. Syst. Evol. Microbiol.">
        <title>The Global Catalogue of Microorganisms (GCM) 10K type strain sequencing project: providing services to taxonomists for standard genome sequencing and annotation.</title>
        <authorList>
            <consortium name="The Broad Institute Genomics Platform"/>
            <consortium name="The Broad Institute Genome Sequencing Center for Infectious Disease"/>
            <person name="Wu L."/>
            <person name="Ma J."/>
        </authorList>
    </citation>
    <scope>NUCLEOTIDE SEQUENCE [LARGE SCALE GENOMIC DNA]</scope>
    <source>
        <strain evidence="7">KCTC 42456</strain>
    </source>
</reference>
<comment type="similarity">
    <text evidence="1">Belongs to the ice-binding protein family.</text>
</comment>
<evidence type="ECO:0000256" key="1">
    <source>
        <dbReference type="ARBA" id="ARBA00005445"/>
    </source>
</evidence>
<dbReference type="Pfam" id="PF11999">
    <property type="entry name" value="Ice_binding"/>
    <property type="match status" value="1"/>
</dbReference>
<evidence type="ECO:0000313" key="7">
    <source>
        <dbReference type="Proteomes" id="UP001597546"/>
    </source>
</evidence>
<organism evidence="6 7">
    <name type="scientific">Pedobacter alpinus</name>
    <dbReference type="NCBI Taxonomy" id="1590643"/>
    <lineage>
        <taxon>Bacteria</taxon>
        <taxon>Pseudomonadati</taxon>
        <taxon>Bacteroidota</taxon>
        <taxon>Sphingobacteriia</taxon>
        <taxon>Sphingobacteriales</taxon>
        <taxon>Sphingobacteriaceae</taxon>
        <taxon>Pedobacter</taxon>
    </lineage>
</organism>
<dbReference type="Gene3D" id="2.60.40.1220">
    <property type="match status" value="1"/>
</dbReference>
<evidence type="ECO:0000256" key="3">
    <source>
        <dbReference type="SAM" id="Phobius"/>
    </source>
</evidence>
<dbReference type="Proteomes" id="UP001597546">
    <property type="component" value="Unassembled WGS sequence"/>
</dbReference>
<dbReference type="InterPro" id="IPR032812">
    <property type="entry name" value="SbsA_Ig"/>
</dbReference>
<keyword evidence="2" id="KW-0732">Signal</keyword>
<proteinExistence type="inferred from homology"/>
<protein>
    <submittedName>
        <fullName evidence="6">Ice-binding family protein</fullName>
    </submittedName>
</protein>
<gene>
    <name evidence="6" type="ORF">ACFSSE_05215</name>
</gene>
<feature type="transmembrane region" description="Helical" evidence="3">
    <location>
        <begin position="21"/>
        <end position="40"/>
    </location>
</feature>
<keyword evidence="3" id="KW-0812">Transmembrane</keyword>
<dbReference type="InterPro" id="IPR044060">
    <property type="entry name" value="Bacterial_rp_domain"/>
</dbReference>
<feature type="domain" description="Bacterial repeat" evidence="5">
    <location>
        <begin position="236"/>
        <end position="301"/>
    </location>
</feature>
<sequence>MNKKTTLNFDSLTLFKNKSSFKTFQIIGTFLLLFGIFISGCKKDDYTGEIVGLCPTVTTNPANKAVDIAVNDLVTATFNTAMNATSISKTTFLINDGNNNISGTVAPTANNAVFTFKPDVNLDPFKTYTGTITTGARDTLRTALQNNFVWTFTTLPRISITGSPANGGTFTGAGDFNQGSNVTVNATPNTGFIFKNWTNTNNSIASTNASYQFKMDGNRTLTANFIPVAVGKFAVVLSSNPIAGGSTNGTGAYDPNTPATITAIPSAGYSFTGWSGDVTSAVNPLTINVNSNKNIVANFTLTPAGNGVGPGLVQLGYAGTFTSLSKSGISAVPSAKVVGNIGVSPITGTAIVGLNCADVSGSIFTVDAAGPPCRVIDPIFLTTAVSDMETAYNTAMGLVAPAPVTELSAGLLGNGQTLAPGLYKWSTNVSITGELRLNGNANDTWVFQIDQNLIANNAAKIILGPNVQAKNIIWVVKTSALLGTTVDFSGIILSKTLISVNTGTQVKGRLLAQTAITLQAGTTIINP</sequence>
<dbReference type="InterPro" id="IPR021884">
    <property type="entry name" value="Ice-bd_prot"/>
</dbReference>
<feature type="domain" description="Bacterial repeat" evidence="5">
    <location>
        <begin position="160"/>
        <end position="226"/>
    </location>
</feature>
<evidence type="ECO:0000259" key="4">
    <source>
        <dbReference type="Pfam" id="PF13205"/>
    </source>
</evidence>
<evidence type="ECO:0000313" key="6">
    <source>
        <dbReference type="EMBL" id="MFD2731098.1"/>
    </source>
</evidence>
<comment type="caution">
    <text evidence="6">The sequence shown here is derived from an EMBL/GenBank/DDBJ whole genome shotgun (WGS) entry which is preliminary data.</text>
</comment>
<dbReference type="RefSeq" id="WP_379042292.1">
    <property type="nucleotide sequence ID" value="NZ_JBHSKW010000021.1"/>
</dbReference>
<dbReference type="Pfam" id="PF13205">
    <property type="entry name" value="Big_5"/>
    <property type="match status" value="1"/>
</dbReference>
<feature type="domain" description="SbsA Ig-like" evidence="4">
    <location>
        <begin position="55"/>
        <end position="154"/>
    </location>
</feature>
<evidence type="ECO:0000259" key="5">
    <source>
        <dbReference type="Pfam" id="PF18998"/>
    </source>
</evidence>
<dbReference type="InterPro" id="IPR014755">
    <property type="entry name" value="Cu-Rt/internalin_Ig-like"/>
</dbReference>
<accession>A0ABW5TQ31</accession>
<keyword evidence="3" id="KW-1133">Transmembrane helix</keyword>
<evidence type="ECO:0000256" key="2">
    <source>
        <dbReference type="ARBA" id="ARBA00022729"/>
    </source>
</evidence>
<keyword evidence="3" id="KW-0472">Membrane</keyword>